<dbReference type="EMBL" id="JACHJF010000032">
    <property type="protein sequence ID" value="MBB5122725.1"/>
    <property type="molecule type" value="Genomic_DNA"/>
</dbReference>
<dbReference type="Proteomes" id="UP000528608">
    <property type="component" value="Unassembled WGS sequence"/>
</dbReference>
<comment type="caution">
    <text evidence="1">The sequence shown here is derived from an EMBL/GenBank/DDBJ whole genome shotgun (WGS) entry which is preliminary data.</text>
</comment>
<evidence type="ECO:0000313" key="1">
    <source>
        <dbReference type="EMBL" id="MBB5122725.1"/>
    </source>
</evidence>
<protein>
    <submittedName>
        <fullName evidence="1">Uncharacterized protein</fullName>
    </submittedName>
</protein>
<gene>
    <name evidence="1" type="ORF">FHS36_006199</name>
</gene>
<sequence>MAQEPHRLWRAKGIQAAFAHPSLTEVRLSLKALVVAGRLEAVRRKARHLLFRIPVTPSAE</sequence>
<accession>A0A7W8BG48</accession>
<dbReference type="AlphaFoldDB" id="A0A7W8BG48"/>
<name>A0A7W8BG48_STREU</name>
<reference evidence="1 2" key="1">
    <citation type="submission" date="2020-08" db="EMBL/GenBank/DDBJ databases">
        <title>Genomic Encyclopedia of Type Strains, Phase III (KMG-III): the genomes of soil and plant-associated and newly described type strains.</title>
        <authorList>
            <person name="Whitman W."/>
        </authorList>
    </citation>
    <scope>NUCLEOTIDE SEQUENCE [LARGE SCALE GENOMIC DNA]</scope>
    <source>
        <strain evidence="1 2">CECT 3259</strain>
    </source>
</reference>
<organism evidence="1 2">
    <name type="scientific">Streptomyces eurocidicus</name>
    <name type="common">Streptoverticillium eurocidicus</name>
    <dbReference type="NCBI Taxonomy" id="66423"/>
    <lineage>
        <taxon>Bacteria</taxon>
        <taxon>Bacillati</taxon>
        <taxon>Actinomycetota</taxon>
        <taxon>Actinomycetes</taxon>
        <taxon>Kitasatosporales</taxon>
        <taxon>Streptomycetaceae</taxon>
        <taxon>Streptomyces</taxon>
    </lineage>
</organism>
<evidence type="ECO:0000313" key="2">
    <source>
        <dbReference type="Proteomes" id="UP000528608"/>
    </source>
</evidence>
<proteinExistence type="predicted"/>